<feature type="transmembrane region" description="Helical" evidence="1">
    <location>
        <begin position="154"/>
        <end position="173"/>
    </location>
</feature>
<dbReference type="PANTHER" id="PTHR39430:SF1">
    <property type="entry name" value="PROTEASE"/>
    <property type="match status" value="1"/>
</dbReference>
<dbReference type="PANTHER" id="PTHR39430">
    <property type="entry name" value="MEMBRANE-ASSOCIATED PROTEASE-RELATED"/>
    <property type="match status" value="1"/>
</dbReference>
<dbReference type="Proteomes" id="UP000315343">
    <property type="component" value="Unassembled WGS sequence"/>
</dbReference>
<keyword evidence="1" id="KW-0472">Membrane</keyword>
<evidence type="ECO:0000313" key="3">
    <source>
        <dbReference type="EMBL" id="TWH82401.1"/>
    </source>
</evidence>
<keyword evidence="1" id="KW-1133">Transmembrane helix</keyword>
<comment type="caution">
    <text evidence="3">The sequence shown here is derived from an EMBL/GenBank/DDBJ whole genome shotgun (WGS) entry which is preliminary data.</text>
</comment>
<dbReference type="Pfam" id="PF02517">
    <property type="entry name" value="Rce1-like"/>
    <property type="match status" value="1"/>
</dbReference>
<dbReference type="GO" id="GO:0080120">
    <property type="term" value="P:CAAX-box protein maturation"/>
    <property type="evidence" value="ECO:0007669"/>
    <property type="project" value="UniProtKB-ARBA"/>
</dbReference>
<keyword evidence="1" id="KW-0812">Transmembrane</keyword>
<proteinExistence type="predicted"/>
<feature type="transmembrane region" description="Helical" evidence="1">
    <location>
        <begin position="120"/>
        <end position="142"/>
    </location>
</feature>
<feature type="transmembrane region" description="Helical" evidence="1">
    <location>
        <begin position="41"/>
        <end position="63"/>
    </location>
</feature>
<feature type="transmembrane region" description="Helical" evidence="1">
    <location>
        <begin position="179"/>
        <end position="197"/>
    </location>
</feature>
<reference evidence="3 4" key="1">
    <citation type="submission" date="2019-07" db="EMBL/GenBank/DDBJ databases">
        <title>Genomic Encyclopedia of Type Strains, Phase I: the one thousand microbial genomes (KMG-I) project.</title>
        <authorList>
            <person name="Kyrpides N."/>
        </authorList>
    </citation>
    <scope>NUCLEOTIDE SEQUENCE [LARGE SCALE GENOMIC DNA]</scope>
    <source>
        <strain evidence="3 4">DSM 13558</strain>
    </source>
</reference>
<dbReference type="RefSeq" id="WP_145080017.1">
    <property type="nucleotide sequence ID" value="NZ_VLKH01000002.1"/>
</dbReference>
<feature type="transmembrane region" description="Helical" evidence="1">
    <location>
        <begin position="84"/>
        <end position="105"/>
    </location>
</feature>
<feature type="transmembrane region" description="Helical" evidence="1">
    <location>
        <begin position="204"/>
        <end position="225"/>
    </location>
</feature>
<organism evidence="3 4">
    <name type="scientific">Sedimentibacter saalensis</name>
    <dbReference type="NCBI Taxonomy" id="130788"/>
    <lineage>
        <taxon>Bacteria</taxon>
        <taxon>Bacillati</taxon>
        <taxon>Bacillota</taxon>
        <taxon>Tissierellia</taxon>
        <taxon>Sedimentibacter</taxon>
    </lineage>
</organism>
<sequence>MNEEFLKAKNKISVIEATVVAFIAFVIVYYAPFLMGFIRNFYVRLVVRPLFYVLLTIIPFIAGKITDNRLGPLIFKKEDILKQLVAGLYVFSISAMILTAVSLMVGDYKYYLIGPKQTDIILIIYNIFFYILFVGMGEEILFRGYFMQRIEAVSGSKKISVVVSALIFGLWHFPGGNNFIQVFITAGLGAFYGISLYKVKNCSVLSLIIAHGLYNIYIIFLALMFL</sequence>
<dbReference type="GO" id="GO:0004175">
    <property type="term" value="F:endopeptidase activity"/>
    <property type="evidence" value="ECO:0007669"/>
    <property type="project" value="UniProtKB-ARBA"/>
</dbReference>
<dbReference type="OrthoDB" id="2233577at2"/>
<protein>
    <submittedName>
        <fullName evidence="3">CAAX prenyl protease-like protein</fullName>
    </submittedName>
</protein>
<evidence type="ECO:0000259" key="2">
    <source>
        <dbReference type="Pfam" id="PF02517"/>
    </source>
</evidence>
<dbReference type="AlphaFoldDB" id="A0A562JH30"/>
<keyword evidence="3" id="KW-0378">Hydrolase</keyword>
<gene>
    <name evidence="3" type="ORF">LY60_00699</name>
</gene>
<dbReference type="InterPro" id="IPR003675">
    <property type="entry name" value="Rce1/LyrA-like_dom"/>
</dbReference>
<evidence type="ECO:0000313" key="4">
    <source>
        <dbReference type="Proteomes" id="UP000315343"/>
    </source>
</evidence>
<dbReference type="GO" id="GO:0006508">
    <property type="term" value="P:proteolysis"/>
    <property type="evidence" value="ECO:0007669"/>
    <property type="project" value="UniProtKB-KW"/>
</dbReference>
<feature type="domain" description="CAAX prenyl protease 2/Lysostaphin resistance protein A-like" evidence="2">
    <location>
        <begin position="123"/>
        <end position="216"/>
    </location>
</feature>
<keyword evidence="3" id="KW-0645">Protease</keyword>
<feature type="transmembrane region" description="Helical" evidence="1">
    <location>
        <begin position="12"/>
        <end position="35"/>
    </location>
</feature>
<keyword evidence="4" id="KW-1185">Reference proteome</keyword>
<name>A0A562JH30_9FIRM</name>
<evidence type="ECO:0000256" key="1">
    <source>
        <dbReference type="SAM" id="Phobius"/>
    </source>
</evidence>
<dbReference type="EMBL" id="VLKH01000002">
    <property type="protein sequence ID" value="TWH82401.1"/>
    <property type="molecule type" value="Genomic_DNA"/>
</dbReference>
<accession>A0A562JH30</accession>